<sequence>MQKGRRTKIKMWWKKVFTPTRMEDVSDGSQDCMSSSDNNQAAAVDADGDTGDDLYKSNRSQDKVTHENVRKKDKRH</sequence>
<feature type="compositionally biased region" description="Polar residues" evidence="1">
    <location>
        <begin position="27"/>
        <end position="40"/>
    </location>
</feature>
<evidence type="ECO:0000313" key="2">
    <source>
        <dbReference type="EMBL" id="KAJ4436021.1"/>
    </source>
</evidence>
<reference evidence="2 3" key="1">
    <citation type="journal article" date="2022" name="Allergy">
        <title>Genome assembly and annotation of Periplaneta americana reveal a comprehensive cockroach allergen profile.</title>
        <authorList>
            <person name="Wang L."/>
            <person name="Xiong Q."/>
            <person name="Saelim N."/>
            <person name="Wang L."/>
            <person name="Nong W."/>
            <person name="Wan A.T."/>
            <person name="Shi M."/>
            <person name="Liu X."/>
            <person name="Cao Q."/>
            <person name="Hui J.H.L."/>
            <person name="Sookrung N."/>
            <person name="Leung T.F."/>
            <person name="Tungtrongchitr A."/>
            <person name="Tsui S.K.W."/>
        </authorList>
    </citation>
    <scope>NUCLEOTIDE SEQUENCE [LARGE SCALE GENOMIC DNA]</scope>
    <source>
        <strain evidence="2">PWHHKU_190912</strain>
    </source>
</reference>
<protein>
    <submittedName>
        <fullName evidence="2">Uncharacterized protein</fullName>
    </submittedName>
</protein>
<feature type="compositionally biased region" description="Basic and acidic residues" evidence="1">
    <location>
        <begin position="53"/>
        <end position="70"/>
    </location>
</feature>
<comment type="caution">
    <text evidence="2">The sequence shown here is derived from an EMBL/GenBank/DDBJ whole genome shotgun (WGS) entry which is preliminary data.</text>
</comment>
<dbReference type="EMBL" id="JAJSOF020000023">
    <property type="protein sequence ID" value="KAJ4436021.1"/>
    <property type="molecule type" value="Genomic_DNA"/>
</dbReference>
<feature type="region of interest" description="Disordered" evidence="1">
    <location>
        <begin position="23"/>
        <end position="76"/>
    </location>
</feature>
<proteinExistence type="predicted"/>
<keyword evidence="3" id="KW-1185">Reference proteome</keyword>
<gene>
    <name evidence="2" type="ORF">ANN_18647</name>
</gene>
<evidence type="ECO:0000313" key="3">
    <source>
        <dbReference type="Proteomes" id="UP001148838"/>
    </source>
</evidence>
<accession>A0ABQ8SQL4</accession>
<evidence type="ECO:0000256" key="1">
    <source>
        <dbReference type="SAM" id="MobiDB-lite"/>
    </source>
</evidence>
<organism evidence="2 3">
    <name type="scientific">Periplaneta americana</name>
    <name type="common">American cockroach</name>
    <name type="synonym">Blatta americana</name>
    <dbReference type="NCBI Taxonomy" id="6978"/>
    <lineage>
        <taxon>Eukaryota</taxon>
        <taxon>Metazoa</taxon>
        <taxon>Ecdysozoa</taxon>
        <taxon>Arthropoda</taxon>
        <taxon>Hexapoda</taxon>
        <taxon>Insecta</taxon>
        <taxon>Pterygota</taxon>
        <taxon>Neoptera</taxon>
        <taxon>Polyneoptera</taxon>
        <taxon>Dictyoptera</taxon>
        <taxon>Blattodea</taxon>
        <taxon>Blattoidea</taxon>
        <taxon>Blattidae</taxon>
        <taxon>Blattinae</taxon>
        <taxon>Periplaneta</taxon>
    </lineage>
</organism>
<name>A0ABQ8SQL4_PERAM</name>
<dbReference type="Proteomes" id="UP001148838">
    <property type="component" value="Unassembled WGS sequence"/>
</dbReference>